<accession>A0A917BL59</accession>
<feature type="transmembrane region" description="Helical" evidence="1">
    <location>
        <begin position="76"/>
        <end position="99"/>
    </location>
</feature>
<dbReference type="RefSeq" id="WP_188575329.1">
    <property type="nucleotide sequence ID" value="NZ_BMCT01000001.1"/>
</dbReference>
<reference evidence="2" key="2">
    <citation type="submission" date="2020-09" db="EMBL/GenBank/DDBJ databases">
        <authorList>
            <person name="Sun Q."/>
            <person name="Sedlacek I."/>
        </authorList>
    </citation>
    <scope>NUCLEOTIDE SEQUENCE</scope>
    <source>
        <strain evidence="2">CCM 7897</strain>
    </source>
</reference>
<evidence type="ECO:0000256" key="1">
    <source>
        <dbReference type="SAM" id="Phobius"/>
    </source>
</evidence>
<proteinExistence type="predicted"/>
<comment type="caution">
    <text evidence="2">The sequence shown here is derived from an EMBL/GenBank/DDBJ whole genome shotgun (WGS) entry which is preliminary data.</text>
</comment>
<dbReference type="EMBL" id="BMCT01000001">
    <property type="protein sequence ID" value="GGF49877.1"/>
    <property type="molecule type" value="Genomic_DNA"/>
</dbReference>
<protein>
    <submittedName>
        <fullName evidence="2">Uncharacterized protein</fullName>
    </submittedName>
</protein>
<keyword evidence="3" id="KW-1185">Reference proteome</keyword>
<reference evidence="2" key="1">
    <citation type="journal article" date="2014" name="Int. J. Syst. Evol. Microbiol.">
        <title>Complete genome sequence of Corynebacterium casei LMG S-19264T (=DSM 44701T), isolated from a smear-ripened cheese.</title>
        <authorList>
            <consortium name="US DOE Joint Genome Institute (JGI-PGF)"/>
            <person name="Walter F."/>
            <person name="Albersmeier A."/>
            <person name="Kalinowski J."/>
            <person name="Ruckert C."/>
        </authorList>
    </citation>
    <scope>NUCLEOTIDE SEQUENCE</scope>
    <source>
        <strain evidence="2">CCM 7897</strain>
    </source>
</reference>
<keyword evidence="1" id="KW-0472">Membrane</keyword>
<organism evidence="2 3">
    <name type="scientific">Azorhizobium oxalatiphilum</name>
    <dbReference type="NCBI Taxonomy" id="980631"/>
    <lineage>
        <taxon>Bacteria</taxon>
        <taxon>Pseudomonadati</taxon>
        <taxon>Pseudomonadota</taxon>
        <taxon>Alphaproteobacteria</taxon>
        <taxon>Hyphomicrobiales</taxon>
        <taxon>Xanthobacteraceae</taxon>
        <taxon>Azorhizobium</taxon>
    </lineage>
</organism>
<dbReference type="Proteomes" id="UP000606044">
    <property type="component" value="Unassembled WGS sequence"/>
</dbReference>
<dbReference type="AlphaFoldDB" id="A0A917BL59"/>
<sequence length="103" mass="11454">MTELIAMTLLAIVSVIFNAKWMLPALGDGNWGDPLGTVIGPLFLYQFFHVIFYFGLRRLLPGRRPTSTYATSRMNYLTLAVMLVIVIGSAVQNTVGVYWSTPP</sequence>
<gene>
    <name evidence="2" type="ORF">GCM10007301_06420</name>
</gene>
<evidence type="ECO:0000313" key="2">
    <source>
        <dbReference type="EMBL" id="GGF49877.1"/>
    </source>
</evidence>
<name>A0A917BL59_9HYPH</name>
<keyword evidence="1" id="KW-1133">Transmembrane helix</keyword>
<feature type="transmembrane region" description="Helical" evidence="1">
    <location>
        <begin position="35"/>
        <end position="56"/>
    </location>
</feature>
<keyword evidence="1" id="KW-0812">Transmembrane</keyword>
<evidence type="ECO:0000313" key="3">
    <source>
        <dbReference type="Proteomes" id="UP000606044"/>
    </source>
</evidence>